<evidence type="ECO:0000313" key="1">
    <source>
        <dbReference type="EMBL" id="GGB03638.1"/>
    </source>
</evidence>
<dbReference type="AlphaFoldDB" id="A0A916WJF7"/>
<evidence type="ECO:0000313" key="2">
    <source>
        <dbReference type="Proteomes" id="UP000620596"/>
    </source>
</evidence>
<reference evidence="1" key="1">
    <citation type="journal article" date="2014" name="Int. J. Syst. Evol. Microbiol.">
        <title>Complete genome sequence of Corynebacterium casei LMG S-19264T (=DSM 44701T), isolated from a smear-ripened cheese.</title>
        <authorList>
            <consortium name="US DOE Joint Genome Institute (JGI-PGF)"/>
            <person name="Walter F."/>
            <person name="Albersmeier A."/>
            <person name="Kalinowski J."/>
            <person name="Ruckert C."/>
        </authorList>
    </citation>
    <scope>NUCLEOTIDE SEQUENCE</scope>
    <source>
        <strain evidence="1">CGMCC 1.15322</strain>
    </source>
</reference>
<reference evidence="1" key="2">
    <citation type="submission" date="2020-09" db="EMBL/GenBank/DDBJ databases">
        <authorList>
            <person name="Sun Q."/>
            <person name="Zhou Y."/>
        </authorList>
    </citation>
    <scope>NUCLEOTIDE SEQUENCE</scope>
    <source>
        <strain evidence="1">CGMCC 1.15322</strain>
    </source>
</reference>
<dbReference type="Proteomes" id="UP000620596">
    <property type="component" value="Unassembled WGS sequence"/>
</dbReference>
<gene>
    <name evidence="1" type="ORF">GCM10011496_25740</name>
</gene>
<comment type="caution">
    <text evidence="1">The sequence shown here is derived from an EMBL/GenBank/DDBJ whole genome shotgun (WGS) entry which is preliminary data.</text>
</comment>
<dbReference type="RefSeq" id="WP_188708917.1">
    <property type="nucleotide sequence ID" value="NZ_BMIG01000009.1"/>
</dbReference>
<protein>
    <recommendedName>
        <fullName evidence="3">Helix-turn-helix domain-containing protein</fullName>
    </recommendedName>
</protein>
<sequence length="73" mass="8172">MTQLAFSIPEFLAHFKVGRTTAYQEIGSGRLQTYKCGRRRYISAHAAAEWQRKLEAETSGATLDEAIRNPISA</sequence>
<keyword evidence="2" id="KW-1185">Reference proteome</keyword>
<accession>A0A916WJF7</accession>
<dbReference type="EMBL" id="BMIG01000009">
    <property type="protein sequence ID" value="GGB03638.1"/>
    <property type="molecule type" value="Genomic_DNA"/>
</dbReference>
<organism evidence="1 2">
    <name type="scientific">Polaromonas eurypsychrophila</name>
    <dbReference type="NCBI Taxonomy" id="1614635"/>
    <lineage>
        <taxon>Bacteria</taxon>
        <taxon>Pseudomonadati</taxon>
        <taxon>Pseudomonadota</taxon>
        <taxon>Betaproteobacteria</taxon>
        <taxon>Burkholderiales</taxon>
        <taxon>Comamonadaceae</taxon>
        <taxon>Polaromonas</taxon>
    </lineage>
</organism>
<name>A0A916WJF7_9BURK</name>
<evidence type="ECO:0008006" key="3">
    <source>
        <dbReference type="Google" id="ProtNLM"/>
    </source>
</evidence>
<proteinExistence type="predicted"/>